<evidence type="ECO:0000313" key="3">
    <source>
        <dbReference type="Proteomes" id="UP001596106"/>
    </source>
</evidence>
<keyword evidence="2" id="KW-0560">Oxidoreductase</keyword>
<keyword evidence="3" id="KW-1185">Reference proteome</keyword>
<comment type="caution">
    <text evidence="2">The sequence shown here is derived from an EMBL/GenBank/DDBJ whole genome shotgun (WGS) entry which is preliminary data.</text>
</comment>
<organism evidence="2 3">
    <name type="scientific">Larkinella bovis</name>
    <dbReference type="NCBI Taxonomy" id="683041"/>
    <lineage>
        <taxon>Bacteria</taxon>
        <taxon>Pseudomonadati</taxon>
        <taxon>Bacteroidota</taxon>
        <taxon>Cytophagia</taxon>
        <taxon>Cytophagales</taxon>
        <taxon>Spirosomataceae</taxon>
        <taxon>Larkinella</taxon>
    </lineage>
</organism>
<evidence type="ECO:0000256" key="1">
    <source>
        <dbReference type="SAM" id="SignalP"/>
    </source>
</evidence>
<sequence>MNRRDALMRVAALVGTTLTLPALADTLEASAARRALSGKPLLFTADQDTMVAEMTEVIIPTTSTPGAKAAKVNEIIDIILKECYPQKEQKLFLDGLAHTNELSQAAYSKNFVALDEKQRHEIMTKLQSEAAEQRKAMASLPAEKRYTPFFNTLKSLTLNGYFTSEIGATQALSYIAVPGRFEGCIDLKPGQKAWAT</sequence>
<evidence type="ECO:0000313" key="2">
    <source>
        <dbReference type="EMBL" id="MFC5410058.1"/>
    </source>
</evidence>
<feature type="chain" id="PRO_5045967420" evidence="1">
    <location>
        <begin position="25"/>
        <end position="196"/>
    </location>
</feature>
<proteinExistence type="predicted"/>
<dbReference type="Proteomes" id="UP001596106">
    <property type="component" value="Unassembled WGS sequence"/>
</dbReference>
<dbReference type="EC" id="1.-.-.-" evidence="2"/>
<dbReference type="EMBL" id="JBHSMA010000003">
    <property type="protein sequence ID" value="MFC5410058.1"/>
    <property type="molecule type" value="Genomic_DNA"/>
</dbReference>
<reference evidence="3" key="1">
    <citation type="journal article" date="2019" name="Int. J. Syst. Evol. Microbiol.">
        <title>The Global Catalogue of Microorganisms (GCM) 10K type strain sequencing project: providing services to taxonomists for standard genome sequencing and annotation.</title>
        <authorList>
            <consortium name="The Broad Institute Genomics Platform"/>
            <consortium name="The Broad Institute Genome Sequencing Center for Infectious Disease"/>
            <person name="Wu L."/>
            <person name="Ma J."/>
        </authorList>
    </citation>
    <scope>NUCLEOTIDE SEQUENCE [LARGE SCALE GENOMIC DNA]</scope>
    <source>
        <strain evidence="3">CCUG 55250</strain>
    </source>
</reference>
<dbReference type="RefSeq" id="WP_379845005.1">
    <property type="nucleotide sequence ID" value="NZ_JBHSMA010000003.1"/>
</dbReference>
<gene>
    <name evidence="2" type="ORF">ACFPMF_12110</name>
</gene>
<accession>A0ABW0IBX5</accession>
<dbReference type="InterPro" id="IPR027056">
    <property type="entry name" value="Gluconate_2DH_su3"/>
</dbReference>
<protein>
    <submittedName>
        <fullName evidence="2">Gluconate 2-dehydrogenase subunit 3 family protein</fullName>
        <ecNumber evidence="2">1.-.-.-</ecNumber>
    </submittedName>
</protein>
<keyword evidence="1" id="KW-0732">Signal</keyword>
<feature type="signal peptide" evidence="1">
    <location>
        <begin position="1"/>
        <end position="24"/>
    </location>
</feature>
<dbReference type="Pfam" id="PF13618">
    <property type="entry name" value="Gluconate_2-dh3"/>
    <property type="match status" value="1"/>
</dbReference>
<dbReference type="GO" id="GO:0016491">
    <property type="term" value="F:oxidoreductase activity"/>
    <property type="evidence" value="ECO:0007669"/>
    <property type="project" value="UniProtKB-KW"/>
</dbReference>
<name>A0ABW0IBX5_9BACT</name>